<accession>A0A3M0CQS8</accession>
<name>A0A3M0CQS8_9PROT</name>
<proteinExistence type="predicted"/>
<dbReference type="InParanoid" id="A0A3M0CQS8"/>
<dbReference type="OrthoDB" id="7579869at2"/>
<dbReference type="Gene3D" id="2.60.120.260">
    <property type="entry name" value="Galactose-binding domain-like"/>
    <property type="match status" value="1"/>
</dbReference>
<dbReference type="AlphaFoldDB" id="A0A3M0CQS8"/>
<keyword evidence="2" id="KW-1185">Reference proteome</keyword>
<reference evidence="1 2" key="1">
    <citation type="submission" date="2018-10" db="EMBL/GenBank/DDBJ databases">
        <title>Genomic Encyclopedia of Archaeal and Bacterial Type Strains, Phase II (KMG-II): from individual species to whole genera.</title>
        <authorList>
            <person name="Goeker M."/>
        </authorList>
    </citation>
    <scope>NUCLEOTIDE SEQUENCE [LARGE SCALE GENOMIC DNA]</scope>
    <source>
        <strain evidence="1 2">DSM 25217</strain>
    </source>
</reference>
<evidence type="ECO:0000313" key="2">
    <source>
        <dbReference type="Proteomes" id="UP000271227"/>
    </source>
</evidence>
<protein>
    <submittedName>
        <fullName evidence="1">Uncharacterized protein</fullName>
    </submittedName>
</protein>
<dbReference type="Proteomes" id="UP000271227">
    <property type="component" value="Unassembled WGS sequence"/>
</dbReference>
<dbReference type="RefSeq" id="WP_121937141.1">
    <property type="nucleotide sequence ID" value="NZ_REFR01000009.1"/>
</dbReference>
<sequence>MTSPIPPFYGSIAASGGIGDISLGAALPGHADLKLATGYGGTVPADRAVDYLIQYGNTREWGTGTVRTSGFLARTNVAGTIVDGVEDTVDPAPLDIAAGARITWEQAGPDRTFGAVTVEDVRIDGTSLVNTGYFTRPGGQAVRDLNALPVEAGVYHTAGRAAGTLHTPPQVPASDAGTLLHVQGAAPGDNHQIWFPVTDDRGGYATFYIRRERAAAFTRWAEAVVADENGDVSLEGHLTAQSINLGTGHVTLARDPAQPLEAATKHYVDDLAATPEGIAGSAPSLDLNFAAIRDGVHTHPGSLPAALTTTRAGTATRVNGRGVIETVAANTARLDHDPATLEPLGLLVEEQRTNFLLNSGGIGKSGWGTFQSTLITDTARAPDGTVTATKVIADAGSTSGLARQDFVVDEATPYTASVFVRQADFEQGNLAIFTLEGAQIARAHVATSNGVTGGFGGDIAAIAYPDGWYRLMLTFTAGPGQSSLNMRLSARNATGDGTSGILFWGAQIEQGVFATSYIPTTTVQATRTADIVSVLVDQWLRQRISTFYAETTFMPAELSVRGLFYLNNGQGNLRGYGLQLDTRQNISQAVGVTRTNAGVRQTVSPVGTLISGKNKVAFSFDTVSQTVAANGAYTRDDGTFTDADASQFFVGFANVAETSALLNGHIKRLTYWPRRLADTTLQALTA</sequence>
<dbReference type="EMBL" id="REFR01000009">
    <property type="protein sequence ID" value="RMB11911.1"/>
    <property type="molecule type" value="Genomic_DNA"/>
</dbReference>
<gene>
    <name evidence="1" type="ORF">BXY39_0398</name>
</gene>
<evidence type="ECO:0000313" key="1">
    <source>
        <dbReference type="EMBL" id="RMB11911.1"/>
    </source>
</evidence>
<organism evidence="1 2">
    <name type="scientific">Eilatimonas milleporae</name>
    <dbReference type="NCBI Taxonomy" id="911205"/>
    <lineage>
        <taxon>Bacteria</taxon>
        <taxon>Pseudomonadati</taxon>
        <taxon>Pseudomonadota</taxon>
        <taxon>Alphaproteobacteria</taxon>
        <taxon>Kordiimonadales</taxon>
        <taxon>Kordiimonadaceae</taxon>
        <taxon>Eilatimonas</taxon>
    </lineage>
</organism>
<comment type="caution">
    <text evidence="1">The sequence shown here is derived from an EMBL/GenBank/DDBJ whole genome shotgun (WGS) entry which is preliminary data.</text>
</comment>